<dbReference type="GO" id="GO:0005886">
    <property type="term" value="C:plasma membrane"/>
    <property type="evidence" value="ECO:0007669"/>
    <property type="project" value="TreeGrafter"/>
</dbReference>
<accession>A0A2K2FWN0</accession>
<evidence type="ECO:0000256" key="1">
    <source>
        <dbReference type="SAM" id="Phobius"/>
    </source>
</evidence>
<keyword evidence="1" id="KW-1133">Transmembrane helix</keyword>
<dbReference type="OrthoDB" id="9792424at2"/>
<feature type="transmembrane region" description="Helical" evidence="1">
    <location>
        <begin position="66"/>
        <end position="84"/>
    </location>
</feature>
<feature type="transmembrane region" description="Helical" evidence="1">
    <location>
        <begin position="360"/>
        <end position="381"/>
    </location>
</feature>
<keyword evidence="3" id="KW-1185">Reference proteome</keyword>
<dbReference type="Proteomes" id="UP000236327">
    <property type="component" value="Unassembled WGS sequence"/>
</dbReference>
<evidence type="ECO:0000313" key="2">
    <source>
        <dbReference type="EMBL" id="PNU03191.1"/>
    </source>
</evidence>
<dbReference type="PANTHER" id="PTHR30199:SF0">
    <property type="entry name" value="INNER MEMBRANE PROTEIN YDCO"/>
    <property type="match status" value="1"/>
</dbReference>
<feature type="transmembrane region" description="Helical" evidence="1">
    <location>
        <begin position="211"/>
        <end position="233"/>
    </location>
</feature>
<dbReference type="Pfam" id="PF03594">
    <property type="entry name" value="BenE"/>
    <property type="match status" value="1"/>
</dbReference>
<dbReference type="GO" id="GO:0042925">
    <property type="term" value="F:benzoate transmembrane transporter activity"/>
    <property type="evidence" value="ECO:0007669"/>
    <property type="project" value="InterPro"/>
</dbReference>
<proteinExistence type="predicted"/>
<dbReference type="NCBIfam" id="TIGR00843">
    <property type="entry name" value="benE"/>
    <property type="match status" value="1"/>
</dbReference>
<feature type="transmembrane region" description="Helical" evidence="1">
    <location>
        <begin position="119"/>
        <end position="137"/>
    </location>
</feature>
<comment type="caution">
    <text evidence="2">The sequence shown here is derived from an EMBL/GenBank/DDBJ whole genome shotgun (WGS) entry which is preliminary data.</text>
</comment>
<reference evidence="2 3" key="1">
    <citation type="submission" date="2016-05" db="EMBL/GenBank/DDBJ databases">
        <title>Complete genome sequence of Novosphingobium guangzhouense SA925(T).</title>
        <authorList>
            <person name="Sha S."/>
        </authorList>
    </citation>
    <scope>NUCLEOTIDE SEQUENCE [LARGE SCALE GENOMIC DNA]</scope>
    <source>
        <strain evidence="2 3">SA925</strain>
    </source>
</reference>
<dbReference type="InterPro" id="IPR004711">
    <property type="entry name" value="Benzoate_Transporter"/>
</dbReference>
<dbReference type="AlphaFoldDB" id="A0A2K2FWN0"/>
<feature type="transmembrane region" description="Helical" evidence="1">
    <location>
        <begin position="90"/>
        <end position="112"/>
    </location>
</feature>
<feature type="transmembrane region" description="Helical" evidence="1">
    <location>
        <begin position="167"/>
        <end position="191"/>
    </location>
</feature>
<sequence length="394" mass="40009">MTTRQTSWIPAIIAGIIATTISYAGPLVIVFQAAQGLEPGVVASWIWAISIGSGVLGIAMSWRWRVPIVVAWSAPGSALLVTMLPQTDFATAVGAYIVANIAVLVVGASGAFDRLMKRLPAAITAAMLAGILFRFVIDMIGAVPSAPVMVIAMIAAFFAGRVIAPRYAVVAVLLTGVAVTMLEGGLTGAIGTPRLTLPVWTTPHFDWAATASIALPLSVVALTGQFLPGIAVLRAAGYDQPAARPIVSASAFGSILLAPFGCHGLNLAAFTAAICLGPDAHPDPAKRYIAGIAGGVTYLIFGAFAATVLALFATLPKTLIAALAGLALFPVVSGSLSTALRAEGGRDGALVTFAVSASGMTLAGLGSAFWGLVFGLAVHLLQTLAARPARAAAT</sequence>
<feature type="transmembrane region" description="Helical" evidence="1">
    <location>
        <begin position="319"/>
        <end position="340"/>
    </location>
</feature>
<keyword evidence="1" id="KW-0472">Membrane</keyword>
<feature type="transmembrane region" description="Helical" evidence="1">
    <location>
        <begin position="288"/>
        <end position="312"/>
    </location>
</feature>
<feature type="transmembrane region" description="Helical" evidence="1">
    <location>
        <begin position="40"/>
        <end position="59"/>
    </location>
</feature>
<feature type="transmembrane region" description="Helical" evidence="1">
    <location>
        <begin position="245"/>
        <end position="268"/>
    </location>
</feature>
<gene>
    <name evidence="2" type="ORF">A8V01_24575</name>
</gene>
<dbReference type="PANTHER" id="PTHR30199">
    <property type="entry name" value="MFS FAMILY TRANSPORTER, PREDICTED SUBSTRATE BENZOATE"/>
    <property type="match status" value="1"/>
</dbReference>
<feature type="transmembrane region" description="Helical" evidence="1">
    <location>
        <begin position="143"/>
        <end position="160"/>
    </location>
</feature>
<organism evidence="2 3">
    <name type="scientific">Novosphingobium guangzhouense</name>
    <dbReference type="NCBI Taxonomy" id="1850347"/>
    <lineage>
        <taxon>Bacteria</taxon>
        <taxon>Pseudomonadati</taxon>
        <taxon>Pseudomonadota</taxon>
        <taxon>Alphaproteobacteria</taxon>
        <taxon>Sphingomonadales</taxon>
        <taxon>Sphingomonadaceae</taxon>
        <taxon>Novosphingobium</taxon>
    </lineage>
</organism>
<feature type="transmembrane region" description="Helical" evidence="1">
    <location>
        <begin position="12"/>
        <end position="34"/>
    </location>
</feature>
<evidence type="ECO:0000313" key="3">
    <source>
        <dbReference type="Proteomes" id="UP000236327"/>
    </source>
</evidence>
<name>A0A2K2FWN0_9SPHN</name>
<dbReference type="EMBL" id="LYMM01000056">
    <property type="protein sequence ID" value="PNU03191.1"/>
    <property type="molecule type" value="Genomic_DNA"/>
</dbReference>
<protein>
    <submittedName>
        <fullName evidence="2">Benzoate transporter</fullName>
    </submittedName>
</protein>
<keyword evidence="1" id="KW-0812">Transmembrane</keyword>